<reference evidence="2" key="1">
    <citation type="submission" date="2021-03" db="EMBL/GenBank/DDBJ databases">
        <authorList>
            <person name="Li Z."/>
            <person name="Yang C."/>
        </authorList>
    </citation>
    <scope>NUCLEOTIDE SEQUENCE</scope>
    <source>
        <strain evidence="2">Dzin_1.0</strain>
        <tissue evidence="2">Leaf</tissue>
    </source>
</reference>
<keyword evidence="1" id="KW-1133">Transmembrane helix</keyword>
<keyword evidence="1" id="KW-0812">Transmembrane</keyword>
<dbReference type="EMBL" id="JAGGNH010000001">
    <property type="protein sequence ID" value="KAJ0985127.1"/>
    <property type="molecule type" value="Genomic_DNA"/>
</dbReference>
<gene>
    <name evidence="2" type="ORF">J5N97_003483</name>
</gene>
<evidence type="ECO:0000256" key="1">
    <source>
        <dbReference type="SAM" id="Phobius"/>
    </source>
</evidence>
<comment type="caution">
    <text evidence="2">The sequence shown here is derived from an EMBL/GenBank/DDBJ whole genome shotgun (WGS) entry which is preliminary data.</text>
</comment>
<name>A0A9D5HRA2_9LILI</name>
<organism evidence="2 3">
    <name type="scientific">Dioscorea zingiberensis</name>
    <dbReference type="NCBI Taxonomy" id="325984"/>
    <lineage>
        <taxon>Eukaryota</taxon>
        <taxon>Viridiplantae</taxon>
        <taxon>Streptophyta</taxon>
        <taxon>Embryophyta</taxon>
        <taxon>Tracheophyta</taxon>
        <taxon>Spermatophyta</taxon>
        <taxon>Magnoliopsida</taxon>
        <taxon>Liliopsida</taxon>
        <taxon>Dioscoreales</taxon>
        <taxon>Dioscoreaceae</taxon>
        <taxon>Dioscorea</taxon>
    </lineage>
</organism>
<dbReference type="Proteomes" id="UP001085076">
    <property type="component" value="Miscellaneous, Linkage group lg01"/>
</dbReference>
<accession>A0A9D5HRA2</accession>
<protein>
    <submittedName>
        <fullName evidence="2">Uncharacterized protein</fullName>
    </submittedName>
</protein>
<feature type="transmembrane region" description="Helical" evidence="1">
    <location>
        <begin position="48"/>
        <end position="75"/>
    </location>
</feature>
<reference evidence="2" key="2">
    <citation type="journal article" date="2022" name="Hortic Res">
        <title>The genome of Dioscorea zingiberensis sheds light on the biosynthesis, origin and evolution of the medicinally important diosgenin saponins.</title>
        <authorList>
            <person name="Li Y."/>
            <person name="Tan C."/>
            <person name="Li Z."/>
            <person name="Guo J."/>
            <person name="Li S."/>
            <person name="Chen X."/>
            <person name="Wang C."/>
            <person name="Dai X."/>
            <person name="Yang H."/>
            <person name="Song W."/>
            <person name="Hou L."/>
            <person name="Xu J."/>
            <person name="Tong Z."/>
            <person name="Xu A."/>
            <person name="Yuan X."/>
            <person name="Wang W."/>
            <person name="Yang Q."/>
            <person name="Chen L."/>
            <person name="Sun Z."/>
            <person name="Wang K."/>
            <person name="Pan B."/>
            <person name="Chen J."/>
            <person name="Bao Y."/>
            <person name="Liu F."/>
            <person name="Qi X."/>
            <person name="Gang D.R."/>
            <person name="Wen J."/>
            <person name="Li J."/>
        </authorList>
    </citation>
    <scope>NUCLEOTIDE SEQUENCE</scope>
    <source>
        <strain evidence="2">Dzin_1.0</strain>
    </source>
</reference>
<keyword evidence="3" id="KW-1185">Reference proteome</keyword>
<proteinExistence type="predicted"/>
<evidence type="ECO:0000313" key="2">
    <source>
        <dbReference type="EMBL" id="KAJ0985127.1"/>
    </source>
</evidence>
<sequence>MGFSLRFLGQFSSFRGFITRGLLIMLIKGTRVSRSPTYHRSESGSRDLVVLTLILYMSWQAYSSYLLCAFSLVYLSSMVSLIWQQTIN</sequence>
<dbReference type="AlphaFoldDB" id="A0A9D5HRA2"/>
<keyword evidence="1" id="KW-0472">Membrane</keyword>
<evidence type="ECO:0000313" key="3">
    <source>
        <dbReference type="Proteomes" id="UP001085076"/>
    </source>
</evidence>